<reference evidence="10" key="1">
    <citation type="submission" date="2021-01" db="EMBL/GenBank/DDBJ databases">
        <authorList>
            <person name="Corre E."/>
            <person name="Pelletier E."/>
            <person name="Niang G."/>
            <person name="Scheremetjew M."/>
            <person name="Finn R."/>
            <person name="Kale V."/>
            <person name="Holt S."/>
            <person name="Cochrane G."/>
            <person name="Meng A."/>
            <person name="Brown T."/>
            <person name="Cohen L."/>
        </authorList>
    </citation>
    <scope>NUCLEOTIDE SEQUENCE</scope>
    <source>
        <strain evidence="10">CCMP2084</strain>
    </source>
</reference>
<dbReference type="GO" id="GO:0008199">
    <property type="term" value="F:ferric iron binding"/>
    <property type="evidence" value="ECO:0007669"/>
    <property type="project" value="InterPro"/>
</dbReference>
<dbReference type="PROSITE" id="PS50905">
    <property type="entry name" value="FERRITIN_LIKE"/>
    <property type="match status" value="1"/>
</dbReference>
<protein>
    <recommendedName>
        <fullName evidence="7">Ferritin</fullName>
        <ecNumber evidence="7">1.16.3.1</ecNumber>
    </recommendedName>
</protein>
<dbReference type="GO" id="GO:0006879">
    <property type="term" value="P:intracellular iron ion homeostasis"/>
    <property type="evidence" value="ECO:0007669"/>
    <property type="project" value="UniProtKB-KW"/>
</dbReference>
<dbReference type="Pfam" id="PF00210">
    <property type="entry name" value="Ferritin"/>
    <property type="match status" value="1"/>
</dbReference>
<evidence type="ECO:0000256" key="2">
    <source>
        <dbReference type="ARBA" id="ARBA00022434"/>
    </source>
</evidence>
<comment type="similarity">
    <text evidence="1 7">Belongs to the ferritin family.</text>
</comment>
<keyword evidence="8" id="KW-0732">Signal</keyword>
<dbReference type="SUPFAM" id="SSF47240">
    <property type="entry name" value="Ferritin-like"/>
    <property type="match status" value="1"/>
</dbReference>
<dbReference type="AlphaFoldDB" id="A0A7S2UUX1"/>
<keyword evidence="3 6" id="KW-0479">Metal-binding</keyword>
<evidence type="ECO:0000256" key="3">
    <source>
        <dbReference type="ARBA" id="ARBA00022723"/>
    </source>
</evidence>
<comment type="catalytic activity">
    <reaction evidence="7">
        <text>4 Fe(2+) + O2 + 4 H(+) = 4 Fe(3+) + 2 H2O</text>
        <dbReference type="Rhea" id="RHEA:11148"/>
        <dbReference type="ChEBI" id="CHEBI:15377"/>
        <dbReference type="ChEBI" id="CHEBI:15378"/>
        <dbReference type="ChEBI" id="CHEBI:15379"/>
        <dbReference type="ChEBI" id="CHEBI:29033"/>
        <dbReference type="ChEBI" id="CHEBI:29034"/>
        <dbReference type="EC" id="1.16.3.1"/>
    </reaction>
</comment>
<dbReference type="InterPro" id="IPR001519">
    <property type="entry name" value="Ferritin"/>
</dbReference>
<feature type="binding site" evidence="6">
    <location>
        <position position="76"/>
    </location>
    <ligand>
        <name>Fe cation</name>
        <dbReference type="ChEBI" id="CHEBI:24875"/>
        <label>1</label>
    </ligand>
</feature>
<dbReference type="Gene3D" id="1.20.1260.10">
    <property type="match status" value="1"/>
</dbReference>
<sequence length="223" mass="25082">MRISSIGLFVMASRLCLVKHAVSFMPNAKQVPVTTTKRSFANRSPTMMVASKTVFGEMSVERREVEQLFMEQVTNEFSASQLYLSASIWCDRNDMTGMASYMRAESNEERGHGMTLIDFAMKRGFNLSLQTVPAPESDWEGPEELWEALLDSEKDNTQSLLRLADAAQTCHDHSLLTLLMPYHMEQVNSEDKLKTILAKVRDENKTPGLLRQLDTELGAVVGV</sequence>
<dbReference type="InterPro" id="IPR009040">
    <property type="entry name" value="Ferritin-like_diiron"/>
</dbReference>
<feature type="binding site" evidence="6">
    <location>
        <position position="186"/>
    </location>
    <ligand>
        <name>Fe cation</name>
        <dbReference type="ChEBI" id="CHEBI:24875"/>
        <label>1</label>
    </ligand>
</feature>
<feature type="binding site" evidence="6">
    <location>
        <position position="112"/>
    </location>
    <ligand>
        <name>Fe cation</name>
        <dbReference type="ChEBI" id="CHEBI:24875"/>
        <label>1</label>
    </ligand>
</feature>
<dbReference type="InterPro" id="IPR012347">
    <property type="entry name" value="Ferritin-like"/>
</dbReference>
<dbReference type="InterPro" id="IPR041719">
    <property type="entry name" value="Ferritin_prok"/>
</dbReference>
<evidence type="ECO:0000256" key="5">
    <source>
        <dbReference type="ARBA" id="ARBA00023004"/>
    </source>
</evidence>
<dbReference type="EMBL" id="HBHQ01029569">
    <property type="protein sequence ID" value="CAD9828232.1"/>
    <property type="molecule type" value="Transcribed_RNA"/>
</dbReference>
<dbReference type="InterPro" id="IPR008331">
    <property type="entry name" value="Ferritin_DPS_dom"/>
</dbReference>
<keyword evidence="5 6" id="KW-0408">Iron</keyword>
<comment type="function">
    <text evidence="7">Stores iron in a soluble, non-toxic, readily available form. Important for iron homeostasis. Iron is taken up in the ferrous form and deposited as ferric hydroxides after oxidation.</text>
</comment>
<evidence type="ECO:0000256" key="7">
    <source>
        <dbReference type="RuleBase" id="RU361145"/>
    </source>
</evidence>
<dbReference type="CDD" id="cd01055">
    <property type="entry name" value="Nonheme_Ferritin"/>
    <property type="match status" value="1"/>
</dbReference>
<dbReference type="PANTHER" id="PTHR11431:SF127">
    <property type="entry name" value="BACTERIAL NON-HEME FERRITIN"/>
    <property type="match status" value="1"/>
</dbReference>
<evidence type="ECO:0000259" key="9">
    <source>
        <dbReference type="PROSITE" id="PS50905"/>
    </source>
</evidence>
<accession>A0A7S2UUX1</accession>
<dbReference type="PANTHER" id="PTHR11431">
    <property type="entry name" value="FERRITIN"/>
    <property type="match status" value="1"/>
</dbReference>
<feature type="binding site" evidence="6">
    <location>
        <position position="109"/>
    </location>
    <ligand>
        <name>Fe cation</name>
        <dbReference type="ChEBI" id="CHEBI:24875"/>
        <label>1</label>
    </ligand>
</feature>
<dbReference type="GO" id="GO:0008198">
    <property type="term" value="F:ferrous iron binding"/>
    <property type="evidence" value="ECO:0007669"/>
    <property type="project" value="TreeGrafter"/>
</dbReference>
<organism evidence="10">
    <name type="scientific">Attheya septentrionalis</name>
    <dbReference type="NCBI Taxonomy" id="420275"/>
    <lineage>
        <taxon>Eukaryota</taxon>
        <taxon>Sar</taxon>
        <taxon>Stramenopiles</taxon>
        <taxon>Ochrophyta</taxon>
        <taxon>Bacillariophyta</taxon>
        <taxon>Coscinodiscophyceae</taxon>
        <taxon>Chaetocerotophycidae</taxon>
        <taxon>Chaetocerotales</taxon>
        <taxon>Attheyaceae</taxon>
        <taxon>Attheya</taxon>
    </lineage>
</organism>
<dbReference type="GO" id="GO:0004322">
    <property type="term" value="F:ferroxidase activity"/>
    <property type="evidence" value="ECO:0007669"/>
    <property type="project" value="UniProtKB-EC"/>
</dbReference>
<feature type="signal peptide" evidence="8">
    <location>
        <begin position="1"/>
        <end position="23"/>
    </location>
</feature>
<evidence type="ECO:0000256" key="1">
    <source>
        <dbReference type="ARBA" id="ARBA00007513"/>
    </source>
</evidence>
<feature type="chain" id="PRO_5030958284" description="Ferritin" evidence="8">
    <location>
        <begin position="24"/>
        <end position="223"/>
    </location>
</feature>
<feature type="domain" description="Ferritin-like diiron" evidence="9">
    <location>
        <begin position="59"/>
        <end position="204"/>
    </location>
</feature>
<evidence type="ECO:0000256" key="6">
    <source>
        <dbReference type="PIRSR" id="PIRSR601519-1"/>
    </source>
</evidence>
<dbReference type="GO" id="GO:0006826">
    <property type="term" value="P:iron ion transport"/>
    <property type="evidence" value="ECO:0007669"/>
    <property type="project" value="InterPro"/>
</dbReference>
<dbReference type="InterPro" id="IPR009078">
    <property type="entry name" value="Ferritin-like_SF"/>
</dbReference>
<evidence type="ECO:0000313" key="10">
    <source>
        <dbReference type="EMBL" id="CAD9828232.1"/>
    </source>
</evidence>
<feature type="binding site" evidence="6">
    <location>
        <position position="153"/>
    </location>
    <ligand>
        <name>Fe cation</name>
        <dbReference type="ChEBI" id="CHEBI:24875"/>
        <label>1</label>
    </ligand>
</feature>
<dbReference type="GO" id="GO:0005737">
    <property type="term" value="C:cytoplasm"/>
    <property type="evidence" value="ECO:0007669"/>
    <property type="project" value="TreeGrafter"/>
</dbReference>
<gene>
    <name evidence="10" type="ORF">ASEP1449_LOCUS20067</name>
</gene>
<name>A0A7S2UUX1_9STRA</name>
<dbReference type="EC" id="1.16.3.1" evidence="7"/>
<keyword evidence="4 7" id="KW-0560">Oxidoreductase</keyword>
<keyword evidence="2 7" id="KW-0409">Iron storage</keyword>
<evidence type="ECO:0000256" key="8">
    <source>
        <dbReference type="SAM" id="SignalP"/>
    </source>
</evidence>
<evidence type="ECO:0000256" key="4">
    <source>
        <dbReference type="ARBA" id="ARBA00023002"/>
    </source>
</evidence>
<proteinExistence type="inferred from homology"/>